<organism evidence="1 2">
    <name type="scientific">Agrobacterium genomosp. 13 str. CFBP 6927</name>
    <dbReference type="NCBI Taxonomy" id="1183428"/>
    <lineage>
        <taxon>Bacteria</taxon>
        <taxon>Pseudomonadati</taxon>
        <taxon>Pseudomonadota</taxon>
        <taxon>Alphaproteobacteria</taxon>
        <taxon>Hyphomicrobiales</taxon>
        <taxon>Rhizobiaceae</taxon>
        <taxon>Rhizobium/Agrobacterium group</taxon>
        <taxon>Agrobacterium</taxon>
        <taxon>Agrobacterium tumefaciens complex</taxon>
    </lineage>
</organism>
<evidence type="ECO:0008006" key="3">
    <source>
        <dbReference type="Google" id="ProtNLM"/>
    </source>
</evidence>
<sequence length="129" mass="14480">MTNLATDKHISDLQREFAEAQTNGNVGQVLETETNDVRIWKIRLKPGERVGYHRHVLNYFWVAVTSGKSRSRLSTGEIVETEYSPGDCRYFSFGAGQHMIHDLTNIGDTDLIFTTVELKGSANPPLALK</sequence>
<dbReference type="InterPro" id="IPR014710">
    <property type="entry name" value="RmlC-like_jellyroll"/>
</dbReference>
<evidence type="ECO:0000313" key="2">
    <source>
        <dbReference type="Proteomes" id="UP000191812"/>
    </source>
</evidence>
<keyword evidence="2" id="KW-1185">Reference proteome</keyword>
<dbReference type="RefSeq" id="WP_051796410.1">
    <property type="nucleotide sequence ID" value="NZ_LT009757.1"/>
</dbReference>
<evidence type="ECO:0000313" key="1">
    <source>
        <dbReference type="EMBL" id="CUX50844.1"/>
    </source>
</evidence>
<dbReference type="InterPro" id="IPR011051">
    <property type="entry name" value="RmlC_Cupin_sf"/>
</dbReference>
<dbReference type="Gene3D" id="2.60.120.10">
    <property type="entry name" value="Jelly Rolls"/>
    <property type="match status" value="1"/>
</dbReference>
<dbReference type="EMBL" id="FBWH01000037">
    <property type="protein sequence ID" value="CUX50844.1"/>
    <property type="molecule type" value="Genomic_DNA"/>
</dbReference>
<dbReference type="SUPFAM" id="SSF51182">
    <property type="entry name" value="RmlC-like cupins"/>
    <property type="match status" value="1"/>
</dbReference>
<proteinExistence type="predicted"/>
<reference evidence="1 2" key="1">
    <citation type="submission" date="2016-01" db="EMBL/GenBank/DDBJ databases">
        <authorList>
            <person name="Regsiter A."/>
            <person name="william w."/>
        </authorList>
    </citation>
    <scope>NUCLEOTIDE SEQUENCE [LARGE SCALE GENOMIC DNA]</scope>
    <source>
        <strain evidence="1 2">CFBP 6927</strain>
    </source>
</reference>
<gene>
    <name evidence="1" type="ORF">AGR13a_Lc110230</name>
</gene>
<name>A0ABM9VJP9_9HYPH</name>
<dbReference type="Proteomes" id="UP000191812">
    <property type="component" value="Unassembled WGS sequence"/>
</dbReference>
<accession>A0ABM9VJP9</accession>
<comment type="caution">
    <text evidence="1">The sequence shown here is derived from an EMBL/GenBank/DDBJ whole genome shotgun (WGS) entry which is preliminary data.</text>
</comment>
<protein>
    <recommendedName>
        <fullName evidence="3">Cupin 2 conserved barrel domain-containing protein</fullName>
    </recommendedName>
</protein>